<keyword evidence="2" id="KW-0489">Methyltransferase</keyword>
<dbReference type="RefSeq" id="WP_307225304.1">
    <property type="nucleotide sequence ID" value="NZ_CP116940.1"/>
</dbReference>
<dbReference type="Proteomes" id="UP001239167">
    <property type="component" value="Unassembled WGS sequence"/>
</dbReference>
<dbReference type="GO" id="GO:0008168">
    <property type="term" value="F:methyltransferase activity"/>
    <property type="evidence" value="ECO:0007669"/>
    <property type="project" value="UniProtKB-KW"/>
</dbReference>
<dbReference type="SUPFAM" id="SSF53335">
    <property type="entry name" value="S-adenosyl-L-methionine-dependent methyltransferases"/>
    <property type="match status" value="1"/>
</dbReference>
<dbReference type="InterPro" id="IPR029063">
    <property type="entry name" value="SAM-dependent_MTases_sf"/>
</dbReference>
<name>A0ABT9YB34_9FIRM</name>
<protein>
    <submittedName>
        <fullName evidence="2">FkbM family methyltransferase</fullName>
    </submittedName>
</protein>
<keyword evidence="3" id="KW-1185">Reference proteome</keyword>
<dbReference type="Pfam" id="PF05050">
    <property type="entry name" value="Methyltransf_21"/>
    <property type="match status" value="1"/>
</dbReference>
<dbReference type="Gene3D" id="3.40.50.150">
    <property type="entry name" value="Vaccinia Virus protein VP39"/>
    <property type="match status" value="1"/>
</dbReference>
<sequence>MKMNELMANYKQQNCSKRMYWKLMRERLLPLLECQKIIADSEECESIEIQKNGIILSAAGVKLYFDFSQIICRAEVILSKSENEDWTFIQCLVPEFGTIFDIGANVGWFSLNIHAKWPNTKIYAFEPVKDTFNNMQKNITLNDVQHGIEIFNMGFYNKKDDFKFFVPPASEAASLRPITDSFYAQHGNVGKGVIGEEVREIVCHVEQLDDFIEKNNIQNIDFLKCDVEGAEKMVFTGGEKLFRKYQPIVYTEMLRKHAKRFGYHPNEIILLFKKWGYKCFIIENGRIKSFEKMDDETVETNFFFFHIQKHQKIIDRYK</sequence>
<evidence type="ECO:0000313" key="2">
    <source>
        <dbReference type="EMBL" id="MDQ0205056.1"/>
    </source>
</evidence>
<dbReference type="InterPro" id="IPR052514">
    <property type="entry name" value="SAM-dependent_MTase"/>
</dbReference>
<dbReference type="GO" id="GO:0032259">
    <property type="term" value="P:methylation"/>
    <property type="evidence" value="ECO:0007669"/>
    <property type="project" value="UniProtKB-KW"/>
</dbReference>
<gene>
    <name evidence="2" type="ORF">J2S01_002794</name>
</gene>
<dbReference type="EMBL" id="JAUSUE010000027">
    <property type="protein sequence ID" value="MDQ0205056.1"/>
    <property type="molecule type" value="Genomic_DNA"/>
</dbReference>
<keyword evidence="2" id="KW-0808">Transferase</keyword>
<dbReference type="PANTHER" id="PTHR34203:SF13">
    <property type="entry name" value="EXPRESSED PROTEIN"/>
    <property type="match status" value="1"/>
</dbReference>
<dbReference type="InterPro" id="IPR006342">
    <property type="entry name" value="FkbM_mtfrase"/>
</dbReference>
<accession>A0ABT9YB34</accession>
<organism evidence="2 3">
    <name type="scientific">Pectinatus haikarae</name>
    <dbReference type="NCBI Taxonomy" id="349096"/>
    <lineage>
        <taxon>Bacteria</taxon>
        <taxon>Bacillati</taxon>
        <taxon>Bacillota</taxon>
        <taxon>Negativicutes</taxon>
        <taxon>Selenomonadales</taxon>
        <taxon>Selenomonadaceae</taxon>
        <taxon>Pectinatus</taxon>
    </lineage>
</organism>
<dbReference type="NCBIfam" id="TIGR01444">
    <property type="entry name" value="fkbM_fam"/>
    <property type="match status" value="1"/>
</dbReference>
<dbReference type="PANTHER" id="PTHR34203">
    <property type="entry name" value="METHYLTRANSFERASE, FKBM FAMILY PROTEIN"/>
    <property type="match status" value="1"/>
</dbReference>
<feature type="domain" description="Methyltransferase FkbM" evidence="1">
    <location>
        <begin position="101"/>
        <end position="279"/>
    </location>
</feature>
<evidence type="ECO:0000259" key="1">
    <source>
        <dbReference type="Pfam" id="PF05050"/>
    </source>
</evidence>
<evidence type="ECO:0000313" key="3">
    <source>
        <dbReference type="Proteomes" id="UP001239167"/>
    </source>
</evidence>
<reference evidence="2 3" key="1">
    <citation type="submission" date="2023-07" db="EMBL/GenBank/DDBJ databases">
        <title>Genomic Encyclopedia of Type Strains, Phase IV (KMG-IV): sequencing the most valuable type-strain genomes for metagenomic binning, comparative biology and taxonomic classification.</title>
        <authorList>
            <person name="Goeker M."/>
        </authorList>
    </citation>
    <scope>NUCLEOTIDE SEQUENCE [LARGE SCALE GENOMIC DNA]</scope>
    <source>
        <strain evidence="2 3">DSM 16980</strain>
    </source>
</reference>
<comment type="caution">
    <text evidence="2">The sequence shown here is derived from an EMBL/GenBank/DDBJ whole genome shotgun (WGS) entry which is preliminary data.</text>
</comment>
<proteinExistence type="predicted"/>